<organism evidence="2 3">
    <name type="scientific">Clostridium muellerianum</name>
    <dbReference type="NCBI Taxonomy" id="2716538"/>
    <lineage>
        <taxon>Bacteria</taxon>
        <taxon>Bacillati</taxon>
        <taxon>Bacillota</taxon>
        <taxon>Clostridia</taxon>
        <taxon>Eubacteriales</taxon>
        <taxon>Clostridiaceae</taxon>
        <taxon>Clostridium</taxon>
    </lineage>
</organism>
<sequence length="450" mass="52774">MTSGNSIEKYDCFIGDSFSEEDFFKDILASCYQKKLLNDNDLANIYYVRMEVLKDKLKYYTKDESSSVRVEAAESILKCIDYTIGIYLKTFNNKELIIEDLKHTSLFDMLNRGQDLINKKILHSKKLLHEIKESKLQVDNYSYNDTIDSGISLFFKKYNSFFEAHETPGSIDYQLYIDDMNYIGIEYIYNYVSTLNLENEFCNKFNISEINKLLKAYDKNSDLLLINIFELALINSLGVIICNKDLNNLNINSLDRKYIKGKLGKLSLEELQKELLKYAKICCEILDIKNEALAAYIKISVLKIASLIKESIKLNRLETVFLSFNEENGDEIIQYTDGKKMANSEFKKLSEEIRECSMTENKIQLIKNNIKSLEDLFDMLSADCLFEDEYTMYFKSLSKMEIVLLSKYIYDLSLENEYAKEWYQQFNNYILSLSEEEQRKIKELEEKIQL</sequence>
<keyword evidence="1" id="KW-0175">Coiled coil</keyword>
<dbReference type="AlphaFoldDB" id="A0A7Y0HP25"/>
<accession>A0A7Y0HP25</accession>
<comment type="caution">
    <text evidence="2">The sequence shown here is derived from an EMBL/GenBank/DDBJ whole genome shotgun (WGS) entry which is preliminary data.</text>
</comment>
<dbReference type="EMBL" id="JABBNI010000014">
    <property type="protein sequence ID" value="NMM62611.1"/>
    <property type="molecule type" value="Genomic_DNA"/>
</dbReference>
<evidence type="ECO:0000313" key="3">
    <source>
        <dbReference type="Proteomes" id="UP000537131"/>
    </source>
</evidence>
<dbReference type="Pfam" id="PF19677">
    <property type="entry name" value="DUF6179"/>
    <property type="match status" value="1"/>
</dbReference>
<keyword evidence="3" id="KW-1185">Reference proteome</keyword>
<evidence type="ECO:0000256" key="1">
    <source>
        <dbReference type="SAM" id="Coils"/>
    </source>
</evidence>
<reference evidence="2 3" key="1">
    <citation type="submission" date="2020-06" db="EMBL/GenBank/DDBJ databases">
        <title>Complete Genome Sequence of Clostridium muelleri sp. nov. P21T, an Acid-Alcohol Producing Acetogen Isolated from Old Hay.</title>
        <authorList>
            <person name="Duncan K.E."/>
            <person name="Tanner R.S."/>
        </authorList>
    </citation>
    <scope>NUCLEOTIDE SEQUENCE [LARGE SCALE GENOMIC DNA]</scope>
    <source>
        <strain evidence="2 3">P21</strain>
    </source>
</reference>
<name>A0A7Y0HP25_9CLOT</name>
<feature type="coiled-coil region" evidence="1">
    <location>
        <begin position="356"/>
        <end position="383"/>
    </location>
</feature>
<dbReference type="InterPro" id="IPR045751">
    <property type="entry name" value="DUF6179"/>
</dbReference>
<proteinExistence type="predicted"/>
<dbReference type="Proteomes" id="UP000537131">
    <property type="component" value="Unassembled WGS sequence"/>
</dbReference>
<gene>
    <name evidence="2" type="ORF">HBE96_07875</name>
</gene>
<evidence type="ECO:0000313" key="2">
    <source>
        <dbReference type="EMBL" id="NMM62611.1"/>
    </source>
</evidence>
<dbReference type="RefSeq" id="WP_169297216.1">
    <property type="nucleotide sequence ID" value="NZ_JABBNI010000014.1"/>
</dbReference>
<protein>
    <submittedName>
        <fullName evidence="2">Uncharacterized protein</fullName>
    </submittedName>
</protein>